<evidence type="ECO:0000313" key="2">
    <source>
        <dbReference type="Proteomes" id="UP000617979"/>
    </source>
</evidence>
<name>A0ABQ1H6Y5_9BACL</name>
<comment type="caution">
    <text evidence="1">The sequence shown here is derived from an EMBL/GenBank/DDBJ whole genome shotgun (WGS) entry which is preliminary data.</text>
</comment>
<evidence type="ECO:0000313" key="1">
    <source>
        <dbReference type="EMBL" id="GGA59456.1"/>
    </source>
</evidence>
<organism evidence="1 2">
    <name type="scientific">Kroppenstedtia guangzhouensis</name>
    <dbReference type="NCBI Taxonomy" id="1274356"/>
    <lineage>
        <taxon>Bacteria</taxon>
        <taxon>Bacillati</taxon>
        <taxon>Bacillota</taxon>
        <taxon>Bacilli</taxon>
        <taxon>Bacillales</taxon>
        <taxon>Thermoactinomycetaceae</taxon>
        <taxon>Kroppenstedtia</taxon>
    </lineage>
</organism>
<proteinExistence type="predicted"/>
<dbReference type="RefSeq" id="WP_188433903.1">
    <property type="nucleotide sequence ID" value="NZ_BMEX01000048.1"/>
</dbReference>
<dbReference type="Proteomes" id="UP000617979">
    <property type="component" value="Unassembled WGS sequence"/>
</dbReference>
<keyword evidence="2" id="KW-1185">Reference proteome</keyword>
<sequence>MITKEMAQNFAEWFEGTLNLQSSAQPCIYYHAGRVDFSPGSTTGGTAAPVYNGEADIIISKEWWNCRYDFTTQEKADLIYETVQEFLFEK</sequence>
<dbReference type="EMBL" id="BMEX01000048">
    <property type="protein sequence ID" value="GGA59456.1"/>
    <property type="molecule type" value="Genomic_DNA"/>
</dbReference>
<accession>A0ABQ1H6Y5</accession>
<reference evidence="2" key="1">
    <citation type="journal article" date="2019" name="Int. J. Syst. Evol. Microbiol.">
        <title>The Global Catalogue of Microorganisms (GCM) 10K type strain sequencing project: providing services to taxonomists for standard genome sequencing and annotation.</title>
        <authorList>
            <consortium name="The Broad Institute Genomics Platform"/>
            <consortium name="The Broad Institute Genome Sequencing Center for Infectious Disease"/>
            <person name="Wu L."/>
            <person name="Ma J."/>
        </authorList>
    </citation>
    <scope>NUCLEOTIDE SEQUENCE [LARGE SCALE GENOMIC DNA]</scope>
    <source>
        <strain evidence="2">CGMCC 1.12404</strain>
    </source>
</reference>
<protein>
    <submittedName>
        <fullName evidence="1">Uncharacterized protein</fullName>
    </submittedName>
</protein>
<gene>
    <name evidence="1" type="ORF">GCM10007416_35650</name>
</gene>